<evidence type="ECO:0000256" key="2">
    <source>
        <dbReference type="PROSITE-ProRule" id="PRU01091"/>
    </source>
</evidence>
<evidence type="ECO:0000256" key="3">
    <source>
        <dbReference type="SAM" id="Phobius"/>
    </source>
</evidence>
<dbReference type="EMBL" id="QGGO01000007">
    <property type="protein sequence ID" value="PWK27282.1"/>
    <property type="molecule type" value="Genomic_DNA"/>
</dbReference>
<keyword evidence="3" id="KW-1133">Transmembrane helix</keyword>
<dbReference type="CDD" id="cd00383">
    <property type="entry name" value="trans_reg_C"/>
    <property type="match status" value="1"/>
</dbReference>
<sequence length="293" mass="33925">MTKSKWIFIILFFSLSMLSFDRLIDITDASKNSHFSEKVNLALRRTAHHLLKASGDSTSQIEPVKMLDERSFKIRLERNFTYDLLPKLLEESFKIHQIDNVYDVSVLDCNDGELTLGYNSFDFKKDKNVPCIGRQQDKTCYDLQITFAKKPIQNSPKPMWLIPLWGLFITGFIFWNRKATQVKTESEIINQKEVSESISFGNSNFDFTNQTLFSGNVQHNLTYREAKLLRLFVNNQNQLLERDFILKSVWEDEGITVGRSLDVFVSRLRKMLSSDSTVQIVTLHGVGYKLVSL</sequence>
<dbReference type="RefSeq" id="WP_229201490.1">
    <property type="nucleotide sequence ID" value="NZ_QGGO01000007.1"/>
</dbReference>
<organism evidence="5 6">
    <name type="scientific">Arcicella aurantiaca</name>
    <dbReference type="NCBI Taxonomy" id="591202"/>
    <lineage>
        <taxon>Bacteria</taxon>
        <taxon>Pseudomonadati</taxon>
        <taxon>Bacteroidota</taxon>
        <taxon>Cytophagia</taxon>
        <taxon>Cytophagales</taxon>
        <taxon>Flectobacillaceae</taxon>
        <taxon>Arcicella</taxon>
    </lineage>
</organism>
<proteinExistence type="predicted"/>
<dbReference type="InterPro" id="IPR016032">
    <property type="entry name" value="Sig_transdc_resp-reg_C-effctor"/>
</dbReference>
<dbReference type="InterPro" id="IPR036388">
    <property type="entry name" value="WH-like_DNA-bd_sf"/>
</dbReference>
<evidence type="ECO:0000259" key="4">
    <source>
        <dbReference type="PROSITE" id="PS51755"/>
    </source>
</evidence>
<evidence type="ECO:0000256" key="1">
    <source>
        <dbReference type="ARBA" id="ARBA00023125"/>
    </source>
</evidence>
<dbReference type="SMART" id="SM00862">
    <property type="entry name" value="Trans_reg_C"/>
    <property type="match status" value="1"/>
</dbReference>
<keyword evidence="3" id="KW-0812">Transmembrane</keyword>
<gene>
    <name evidence="5" type="ORF">LV89_01595</name>
</gene>
<evidence type="ECO:0000313" key="5">
    <source>
        <dbReference type="EMBL" id="PWK27282.1"/>
    </source>
</evidence>
<dbReference type="AlphaFoldDB" id="A0A316EA55"/>
<dbReference type="GO" id="GO:0000160">
    <property type="term" value="P:phosphorelay signal transduction system"/>
    <property type="evidence" value="ECO:0007669"/>
    <property type="project" value="InterPro"/>
</dbReference>
<protein>
    <submittedName>
        <fullName evidence="5">Transcriptional regulator</fullName>
    </submittedName>
</protein>
<keyword evidence="6" id="KW-1185">Reference proteome</keyword>
<keyword evidence="3" id="KW-0472">Membrane</keyword>
<name>A0A316EA55_9BACT</name>
<dbReference type="PROSITE" id="PS51755">
    <property type="entry name" value="OMPR_PHOB"/>
    <property type="match status" value="1"/>
</dbReference>
<comment type="caution">
    <text evidence="5">The sequence shown here is derived from an EMBL/GenBank/DDBJ whole genome shotgun (WGS) entry which is preliminary data.</text>
</comment>
<dbReference type="Proteomes" id="UP000245489">
    <property type="component" value="Unassembled WGS sequence"/>
</dbReference>
<dbReference type="SUPFAM" id="SSF46894">
    <property type="entry name" value="C-terminal effector domain of the bipartite response regulators"/>
    <property type="match status" value="1"/>
</dbReference>
<dbReference type="InterPro" id="IPR001867">
    <property type="entry name" value="OmpR/PhoB-type_DNA-bd"/>
</dbReference>
<dbReference type="GO" id="GO:0006355">
    <property type="term" value="P:regulation of DNA-templated transcription"/>
    <property type="evidence" value="ECO:0007669"/>
    <property type="project" value="InterPro"/>
</dbReference>
<keyword evidence="1 2" id="KW-0238">DNA-binding</keyword>
<evidence type="ECO:0000313" key="6">
    <source>
        <dbReference type="Proteomes" id="UP000245489"/>
    </source>
</evidence>
<accession>A0A316EA55</accession>
<feature type="domain" description="OmpR/PhoB-type" evidence="4">
    <location>
        <begin position="195"/>
        <end position="292"/>
    </location>
</feature>
<dbReference type="Pfam" id="PF00486">
    <property type="entry name" value="Trans_reg_C"/>
    <property type="match status" value="1"/>
</dbReference>
<dbReference type="GO" id="GO:0003677">
    <property type="term" value="F:DNA binding"/>
    <property type="evidence" value="ECO:0007669"/>
    <property type="project" value="UniProtKB-UniRule"/>
</dbReference>
<feature type="DNA-binding region" description="OmpR/PhoB-type" evidence="2">
    <location>
        <begin position="195"/>
        <end position="292"/>
    </location>
</feature>
<feature type="transmembrane region" description="Helical" evidence="3">
    <location>
        <begin position="159"/>
        <end position="175"/>
    </location>
</feature>
<feature type="transmembrane region" description="Helical" evidence="3">
    <location>
        <begin position="6"/>
        <end position="24"/>
    </location>
</feature>
<dbReference type="Gene3D" id="1.10.10.10">
    <property type="entry name" value="Winged helix-like DNA-binding domain superfamily/Winged helix DNA-binding domain"/>
    <property type="match status" value="1"/>
</dbReference>
<reference evidence="5 6" key="1">
    <citation type="submission" date="2018-05" db="EMBL/GenBank/DDBJ databases">
        <title>Genomic Encyclopedia of Archaeal and Bacterial Type Strains, Phase II (KMG-II): from individual species to whole genera.</title>
        <authorList>
            <person name="Goeker M."/>
        </authorList>
    </citation>
    <scope>NUCLEOTIDE SEQUENCE [LARGE SCALE GENOMIC DNA]</scope>
    <source>
        <strain evidence="5 6">DSM 22214</strain>
    </source>
</reference>